<sequence>MAADALRKYPLILALGAMLLVGCDDPGNQDGGGSSPEETSQYDDNNGIDTDQGDDARGEDNDNQ</sequence>
<organism evidence="2 3">
    <name type="scientific">Arthrobacter crusticola</name>
    <dbReference type="NCBI Taxonomy" id="2547960"/>
    <lineage>
        <taxon>Bacteria</taxon>
        <taxon>Bacillati</taxon>
        <taxon>Actinomycetota</taxon>
        <taxon>Actinomycetes</taxon>
        <taxon>Micrococcales</taxon>
        <taxon>Micrococcaceae</taxon>
        <taxon>Arthrobacter</taxon>
    </lineage>
</organism>
<keyword evidence="3" id="KW-1185">Reference proteome</keyword>
<dbReference type="Proteomes" id="UP000295411">
    <property type="component" value="Unassembled WGS sequence"/>
</dbReference>
<protein>
    <submittedName>
        <fullName evidence="2">Uncharacterized protein</fullName>
    </submittedName>
</protein>
<feature type="compositionally biased region" description="Basic and acidic residues" evidence="1">
    <location>
        <begin position="54"/>
        <end position="64"/>
    </location>
</feature>
<gene>
    <name evidence="2" type="ORF">E2F48_03390</name>
</gene>
<proteinExistence type="predicted"/>
<comment type="caution">
    <text evidence="2">The sequence shown here is derived from an EMBL/GenBank/DDBJ whole genome shotgun (WGS) entry which is preliminary data.</text>
</comment>
<dbReference type="PROSITE" id="PS51257">
    <property type="entry name" value="PROKAR_LIPOPROTEIN"/>
    <property type="match status" value="1"/>
</dbReference>
<evidence type="ECO:0000256" key="1">
    <source>
        <dbReference type="SAM" id="MobiDB-lite"/>
    </source>
</evidence>
<reference evidence="2 3" key="1">
    <citation type="submission" date="2019-03" db="EMBL/GenBank/DDBJ databases">
        <title>Arthrobacter sp. nov., an bacterium isolated from biocrust in Mu Us Desert.</title>
        <authorList>
            <person name="Lixiong L."/>
        </authorList>
    </citation>
    <scope>NUCLEOTIDE SEQUENCE [LARGE SCALE GENOMIC DNA]</scope>
    <source>
        <strain evidence="2 3">SLN-3</strain>
    </source>
</reference>
<dbReference type="AlphaFoldDB" id="A0A4R5U381"/>
<feature type="compositionally biased region" description="Polar residues" evidence="1">
    <location>
        <begin position="36"/>
        <end position="49"/>
    </location>
</feature>
<accession>A0A4R5U381</accession>
<evidence type="ECO:0000313" key="2">
    <source>
        <dbReference type="EMBL" id="TDK28151.1"/>
    </source>
</evidence>
<dbReference type="RefSeq" id="WP_165968675.1">
    <property type="nucleotide sequence ID" value="NZ_SMTK01000001.1"/>
</dbReference>
<name>A0A4R5U381_9MICC</name>
<evidence type="ECO:0000313" key="3">
    <source>
        <dbReference type="Proteomes" id="UP000295411"/>
    </source>
</evidence>
<feature type="region of interest" description="Disordered" evidence="1">
    <location>
        <begin position="22"/>
        <end position="64"/>
    </location>
</feature>
<dbReference type="EMBL" id="SMTK01000001">
    <property type="protein sequence ID" value="TDK28151.1"/>
    <property type="molecule type" value="Genomic_DNA"/>
</dbReference>